<proteinExistence type="predicted"/>
<reference evidence="1" key="1">
    <citation type="submission" date="2014-09" db="EMBL/GenBank/DDBJ databases">
        <authorList>
            <person name="Magalhaes I.L.F."/>
            <person name="Oliveira U."/>
            <person name="Santos F.R."/>
            <person name="Vidigal T.H.D.A."/>
            <person name="Brescovit A.D."/>
            <person name="Santos A.J."/>
        </authorList>
    </citation>
    <scope>NUCLEOTIDE SEQUENCE</scope>
    <source>
        <tissue evidence="1">Shoot tissue taken approximately 20 cm above the soil surface</tissue>
    </source>
</reference>
<protein>
    <submittedName>
        <fullName evidence="1">Uncharacterized protein</fullName>
    </submittedName>
</protein>
<accession>A0A0A8ZPC6</accession>
<evidence type="ECO:0000313" key="1">
    <source>
        <dbReference type="EMBL" id="JAD36687.1"/>
    </source>
</evidence>
<sequence length="35" mass="3950">MMSRLTRPAGRTEVRARTGTSVLQLPFSFSQQLLL</sequence>
<reference evidence="1" key="2">
    <citation type="journal article" date="2015" name="Data Brief">
        <title>Shoot transcriptome of the giant reed, Arundo donax.</title>
        <authorList>
            <person name="Barrero R.A."/>
            <person name="Guerrero F.D."/>
            <person name="Moolhuijzen P."/>
            <person name="Goolsby J.A."/>
            <person name="Tidwell J."/>
            <person name="Bellgard S.E."/>
            <person name="Bellgard M.I."/>
        </authorList>
    </citation>
    <scope>NUCLEOTIDE SEQUENCE</scope>
    <source>
        <tissue evidence="1">Shoot tissue taken approximately 20 cm above the soil surface</tissue>
    </source>
</reference>
<organism evidence="1">
    <name type="scientific">Arundo donax</name>
    <name type="common">Giant reed</name>
    <name type="synonym">Donax arundinaceus</name>
    <dbReference type="NCBI Taxonomy" id="35708"/>
    <lineage>
        <taxon>Eukaryota</taxon>
        <taxon>Viridiplantae</taxon>
        <taxon>Streptophyta</taxon>
        <taxon>Embryophyta</taxon>
        <taxon>Tracheophyta</taxon>
        <taxon>Spermatophyta</taxon>
        <taxon>Magnoliopsida</taxon>
        <taxon>Liliopsida</taxon>
        <taxon>Poales</taxon>
        <taxon>Poaceae</taxon>
        <taxon>PACMAD clade</taxon>
        <taxon>Arundinoideae</taxon>
        <taxon>Arundineae</taxon>
        <taxon>Arundo</taxon>
    </lineage>
</organism>
<dbReference type="EMBL" id="GBRH01261208">
    <property type="protein sequence ID" value="JAD36687.1"/>
    <property type="molecule type" value="Transcribed_RNA"/>
</dbReference>
<name>A0A0A8ZPC6_ARUDO</name>
<dbReference type="AlphaFoldDB" id="A0A0A8ZPC6"/>